<evidence type="ECO:0000256" key="3">
    <source>
        <dbReference type="ARBA" id="ARBA00022989"/>
    </source>
</evidence>
<evidence type="ECO:0000313" key="9">
    <source>
        <dbReference type="Proteomes" id="UP001623591"/>
    </source>
</evidence>
<keyword evidence="4 5" id="KW-0472">Membrane</keyword>
<evidence type="ECO:0000256" key="2">
    <source>
        <dbReference type="ARBA" id="ARBA00022692"/>
    </source>
</evidence>
<dbReference type="EC" id="2.4.-.-" evidence="8"/>
<dbReference type="InterPro" id="IPR007267">
    <property type="entry name" value="GtrA_DPMS_TM"/>
</dbReference>
<name>A0ABW8T3B9_9CLOT</name>
<dbReference type="Pfam" id="PF04138">
    <property type="entry name" value="GtrA_DPMS_TM"/>
    <property type="match status" value="1"/>
</dbReference>
<evidence type="ECO:0000256" key="1">
    <source>
        <dbReference type="ARBA" id="ARBA00004141"/>
    </source>
</evidence>
<sequence>MLSNNTKITTSDYIEKNNIKMKSKLNSAVIIPALNPAPNLIDFVHDLLKTGVPCVIVVNDGSDAAFSSIFTELKNISKCTVLEHAVNRGKGRALKTAFTYFTENYSFLDGVVTADADGQHAIDDICKICEKLSNTHGSLILGVRNFKESNVPKRSYIGNTVTSCIFKFLYNSSLNDTQTGLRGIPKKELPWVLQLKGERYDFEINMLINARRNNINLKTIPIQTLYFENNSGSHYSTIKDSIPIFLKLISGLIQYSGSTIVSSILDVSAFFILNTYLLSTFPAALRIFLSTVIARLISSMCNFAMNRKFIFSDTGKVSRSAVRYYILCICLMMTSYGLVYTISLFWKVNESFIKLITDFILGFSSYEVQLRWVFQNKNNEEGSIHNEVAKDYR</sequence>
<keyword evidence="8" id="KW-0808">Transferase</keyword>
<evidence type="ECO:0000256" key="4">
    <source>
        <dbReference type="ARBA" id="ARBA00023136"/>
    </source>
</evidence>
<comment type="subcellular location">
    <subcellularLocation>
        <location evidence="1">Membrane</location>
        <topology evidence="1">Multi-pass membrane protein</topology>
    </subcellularLocation>
</comment>
<dbReference type="Gene3D" id="3.90.550.10">
    <property type="entry name" value="Spore Coat Polysaccharide Biosynthesis Protein SpsA, Chain A"/>
    <property type="match status" value="1"/>
</dbReference>
<keyword evidence="2 5" id="KW-0812">Transmembrane</keyword>
<evidence type="ECO:0000259" key="7">
    <source>
        <dbReference type="Pfam" id="PF04138"/>
    </source>
</evidence>
<keyword evidence="8" id="KW-0328">Glycosyltransferase</keyword>
<keyword evidence="9" id="KW-1185">Reference proteome</keyword>
<dbReference type="CDD" id="cd04179">
    <property type="entry name" value="DPM_DPG-synthase_like"/>
    <property type="match status" value="1"/>
</dbReference>
<reference evidence="8 9" key="1">
    <citation type="submission" date="2024-11" db="EMBL/GenBank/DDBJ databases">
        <authorList>
            <person name="Heng Y.C."/>
            <person name="Lim A.C.H."/>
            <person name="Lee J.K.Y."/>
            <person name="Kittelmann S."/>
        </authorList>
    </citation>
    <scope>NUCLEOTIDE SEQUENCE [LARGE SCALE GENOMIC DNA]</scope>
    <source>
        <strain evidence="8 9">WILCCON 0185</strain>
    </source>
</reference>
<gene>
    <name evidence="8" type="ORF">ACJDUG_08720</name>
</gene>
<dbReference type="PANTHER" id="PTHR10859">
    <property type="entry name" value="GLYCOSYL TRANSFERASE"/>
    <property type="match status" value="1"/>
</dbReference>
<feature type="transmembrane region" description="Helical" evidence="5">
    <location>
        <begin position="283"/>
        <end position="303"/>
    </location>
</feature>
<dbReference type="Proteomes" id="UP001623591">
    <property type="component" value="Unassembled WGS sequence"/>
</dbReference>
<feature type="transmembrane region" description="Helical" evidence="5">
    <location>
        <begin position="324"/>
        <end position="346"/>
    </location>
</feature>
<proteinExistence type="predicted"/>
<dbReference type="Pfam" id="PF00535">
    <property type="entry name" value="Glycos_transf_2"/>
    <property type="match status" value="1"/>
</dbReference>
<dbReference type="SUPFAM" id="SSF53448">
    <property type="entry name" value="Nucleotide-diphospho-sugar transferases"/>
    <property type="match status" value="1"/>
</dbReference>
<evidence type="ECO:0000313" key="8">
    <source>
        <dbReference type="EMBL" id="MFL0247054.1"/>
    </source>
</evidence>
<dbReference type="InterPro" id="IPR029044">
    <property type="entry name" value="Nucleotide-diphossugar_trans"/>
</dbReference>
<dbReference type="RefSeq" id="WP_406769506.1">
    <property type="nucleotide sequence ID" value="NZ_JBJHZZ010000004.1"/>
</dbReference>
<dbReference type="EMBL" id="JBJHZZ010000004">
    <property type="protein sequence ID" value="MFL0247054.1"/>
    <property type="molecule type" value="Genomic_DNA"/>
</dbReference>
<dbReference type="PANTHER" id="PTHR10859:SF114">
    <property type="entry name" value="DOLICHOL-PHOSPHATE MANNOSYLTRANSFERASE"/>
    <property type="match status" value="1"/>
</dbReference>
<keyword evidence="3 5" id="KW-1133">Transmembrane helix</keyword>
<feature type="domain" description="GtrA/DPMS transmembrane" evidence="7">
    <location>
        <begin position="262"/>
        <end position="374"/>
    </location>
</feature>
<comment type="caution">
    <text evidence="8">The sequence shown here is derived from an EMBL/GenBank/DDBJ whole genome shotgun (WGS) entry which is preliminary data.</text>
</comment>
<evidence type="ECO:0000256" key="5">
    <source>
        <dbReference type="SAM" id="Phobius"/>
    </source>
</evidence>
<organism evidence="8 9">
    <name type="scientific">Candidatus Clostridium stratigraminis</name>
    <dbReference type="NCBI Taxonomy" id="3381661"/>
    <lineage>
        <taxon>Bacteria</taxon>
        <taxon>Bacillati</taxon>
        <taxon>Bacillota</taxon>
        <taxon>Clostridia</taxon>
        <taxon>Eubacteriales</taxon>
        <taxon>Clostridiaceae</taxon>
        <taxon>Clostridium</taxon>
    </lineage>
</organism>
<dbReference type="InterPro" id="IPR001173">
    <property type="entry name" value="Glyco_trans_2-like"/>
</dbReference>
<dbReference type="GO" id="GO:0016757">
    <property type="term" value="F:glycosyltransferase activity"/>
    <property type="evidence" value="ECO:0007669"/>
    <property type="project" value="UniProtKB-KW"/>
</dbReference>
<protein>
    <submittedName>
        <fullName evidence="8">Glycosyltransferase</fullName>
        <ecNumber evidence="8">2.4.-.-</ecNumber>
    </submittedName>
</protein>
<evidence type="ECO:0000259" key="6">
    <source>
        <dbReference type="Pfam" id="PF00535"/>
    </source>
</evidence>
<feature type="domain" description="Glycosyltransferase 2-like" evidence="6">
    <location>
        <begin position="29"/>
        <end position="155"/>
    </location>
</feature>
<accession>A0ABW8T3B9</accession>